<sequence>MRIKKTPVAQKKCEMLHQLSLICSEIDARRGEGGALQQPEVWPKTRDLADSCGESIYITRTLLLQLVAEGKVIKHSSLLLKSLRWYINKNNSA</sequence>
<dbReference type="EMBL" id="QGAC01000005">
    <property type="protein sequence ID" value="TKJ92562.1"/>
    <property type="molecule type" value="Genomic_DNA"/>
</dbReference>
<reference evidence="2 3" key="1">
    <citation type="journal article" date="2019" name="Sci. Rep.">
        <title>Differences in resource use lead to coexistence of seed-transmitted microbial populations.</title>
        <authorList>
            <person name="Torres-Cortes G."/>
            <person name="Garcia B.J."/>
            <person name="Compant S."/>
            <person name="Rezki S."/>
            <person name="Jones P."/>
            <person name="Preveaux A."/>
            <person name="Briand M."/>
            <person name="Roulet A."/>
            <person name="Bouchez O."/>
            <person name="Jacobson D."/>
            <person name="Barret M."/>
        </authorList>
    </citation>
    <scope>NUCLEOTIDE SEQUENCE [LARGE SCALE GENOMIC DNA]</scope>
    <source>
        <strain evidence="2 3">CFBP13511</strain>
    </source>
</reference>
<evidence type="ECO:0000313" key="3">
    <source>
        <dbReference type="Proteomes" id="UP000306393"/>
    </source>
</evidence>
<protein>
    <recommendedName>
        <fullName evidence="5">FaeA-like family protein</fullName>
    </recommendedName>
</protein>
<keyword evidence="4" id="KW-1185">Reference proteome</keyword>
<organism evidence="2 3">
    <name type="scientific">Erwinia persicina</name>
    <dbReference type="NCBI Taxonomy" id="55211"/>
    <lineage>
        <taxon>Bacteria</taxon>
        <taxon>Pseudomonadati</taxon>
        <taxon>Pseudomonadota</taxon>
        <taxon>Gammaproteobacteria</taxon>
        <taxon>Enterobacterales</taxon>
        <taxon>Erwiniaceae</taxon>
        <taxon>Erwinia</taxon>
    </lineage>
</organism>
<evidence type="ECO:0000313" key="1">
    <source>
        <dbReference type="EMBL" id="MBD8107844.1"/>
    </source>
</evidence>
<accession>A0A4U3FHL8</accession>
<dbReference type="EMBL" id="JACYNN010000012">
    <property type="protein sequence ID" value="MBD8107844.1"/>
    <property type="molecule type" value="Genomic_DNA"/>
</dbReference>
<evidence type="ECO:0008006" key="5">
    <source>
        <dbReference type="Google" id="ProtNLM"/>
    </source>
</evidence>
<name>A0A4U3FHL8_9GAMM</name>
<dbReference type="AlphaFoldDB" id="A0A4U3FHL8"/>
<dbReference type="OrthoDB" id="6555711at2"/>
<dbReference type="Gene3D" id="1.10.10.10">
    <property type="entry name" value="Winged helix-like DNA-binding domain superfamily/Winged helix DNA-binding domain"/>
    <property type="match status" value="1"/>
</dbReference>
<reference evidence="1 4" key="2">
    <citation type="journal article" date="2020" name="FEMS Microbiol. Ecol.">
        <title>Temporal dynamics of bacterial communities during seed development and maturation.</title>
        <authorList>
            <person name="Chesneau G."/>
            <person name="Torres-Cortes G."/>
            <person name="Briand M."/>
            <person name="Darrasse A."/>
            <person name="Preveaux A."/>
            <person name="Marais C."/>
            <person name="Jacques M.A."/>
            <person name="Shade A."/>
            <person name="Barret M."/>
        </authorList>
    </citation>
    <scope>NUCLEOTIDE SEQUENCE [LARGE SCALE GENOMIC DNA]</scope>
    <source>
        <strain evidence="1 4">CFBP13732</strain>
    </source>
</reference>
<dbReference type="Proteomes" id="UP000306393">
    <property type="component" value="Unassembled WGS sequence"/>
</dbReference>
<evidence type="ECO:0000313" key="2">
    <source>
        <dbReference type="EMBL" id="TKJ92562.1"/>
    </source>
</evidence>
<evidence type="ECO:0000313" key="4">
    <source>
        <dbReference type="Proteomes" id="UP000661012"/>
    </source>
</evidence>
<comment type="caution">
    <text evidence="2">The sequence shown here is derived from an EMBL/GenBank/DDBJ whole genome shotgun (WGS) entry which is preliminary data.</text>
</comment>
<dbReference type="Proteomes" id="UP000661012">
    <property type="component" value="Unassembled WGS sequence"/>
</dbReference>
<gene>
    <name evidence="2" type="ORF">EpCFBP13511_07110</name>
    <name evidence="1" type="ORF">IFT93_15695</name>
</gene>
<proteinExistence type="predicted"/>
<dbReference type="InterPro" id="IPR036388">
    <property type="entry name" value="WH-like_DNA-bd_sf"/>
</dbReference>